<organism evidence="1 2">
    <name type="scientific">Fibrella aquatilis</name>
    <dbReference type="NCBI Taxonomy" id="2817059"/>
    <lineage>
        <taxon>Bacteria</taxon>
        <taxon>Pseudomonadati</taxon>
        <taxon>Bacteroidota</taxon>
        <taxon>Cytophagia</taxon>
        <taxon>Cytophagales</taxon>
        <taxon>Spirosomataceae</taxon>
        <taxon>Fibrella</taxon>
    </lineage>
</organism>
<evidence type="ECO:0000313" key="2">
    <source>
        <dbReference type="Proteomes" id="UP000664795"/>
    </source>
</evidence>
<dbReference type="Proteomes" id="UP000664795">
    <property type="component" value="Unassembled WGS sequence"/>
</dbReference>
<sequence>MKQRNEVVTYLLQNFAIAALADSPLQDQITKQADKYRGNLLGSLTPEERVPVLKMKAAIVELATKLTNCEDVTQIEATYNYLKALNAGEVLIAQDDIGEVAGYEANI</sequence>
<reference evidence="1 2" key="1">
    <citation type="submission" date="2021-03" db="EMBL/GenBank/DDBJ databases">
        <title>Fibrella sp. HMF5036 genome sequencing and assembly.</title>
        <authorList>
            <person name="Kang H."/>
            <person name="Kim H."/>
            <person name="Bae S."/>
            <person name="Joh K."/>
        </authorList>
    </citation>
    <scope>NUCLEOTIDE SEQUENCE [LARGE SCALE GENOMIC DNA]</scope>
    <source>
        <strain evidence="1 2">HMF5036</strain>
    </source>
</reference>
<dbReference type="EMBL" id="JAFMYU010000024">
    <property type="protein sequence ID" value="MBO0933897.1"/>
    <property type="molecule type" value="Genomic_DNA"/>
</dbReference>
<dbReference type="AlphaFoldDB" id="A0A939G7L2"/>
<proteinExistence type="predicted"/>
<name>A0A939G7L2_9BACT</name>
<accession>A0A939G7L2</accession>
<dbReference type="RefSeq" id="WP_207337863.1">
    <property type="nucleotide sequence ID" value="NZ_JAFMYU010000024.1"/>
</dbReference>
<keyword evidence="2" id="KW-1185">Reference proteome</keyword>
<evidence type="ECO:0000313" key="1">
    <source>
        <dbReference type="EMBL" id="MBO0933897.1"/>
    </source>
</evidence>
<gene>
    <name evidence="1" type="ORF">J2I48_23005</name>
</gene>
<comment type="caution">
    <text evidence="1">The sequence shown here is derived from an EMBL/GenBank/DDBJ whole genome shotgun (WGS) entry which is preliminary data.</text>
</comment>
<protein>
    <submittedName>
        <fullName evidence="1">Uncharacterized protein</fullName>
    </submittedName>
</protein>